<dbReference type="InterPro" id="IPR050766">
    <property type="entry name" value="Bact_Lucif_Oxidored"/>
</dbReference>
<protein>
    <submittedName>
        <fullName evidence="3">LLM class flavin-dependent oxidoreductase</fullName>
    </submittedName>
</protein>
<evidence type="ECO:0000256" key="1">
    <source>
        <dbReference type="ARBA" id="ARBA00007789"/>
    </source>
</evidence>
<reference evidence="4" key="1">
    <citation type="journal article" date="2019" name="Int. J. Syst. Evol. Microbiol.">
        <title>The Global Catalogue of Microorganisms (GCM) 10K type strain sequencing project: providing services to taxonomists for standard genome sequencing and annotation.</title>
        <authorList>
            <consortium name="The Broad Institute Genomics Platform"/>
            <consortium name="The Broad Institute Genome Sequencing Center for Infectious Disease"/>
            <person name="Wu L."/>
            <person name="Ma J."/>
        </authorList>
    </citation>
    <scope>NUCLEOTIDE SEQUENCE [LARGE SCALE GENOMIC DNA]</scope>
    <source>
        <strain evidence="4">JCM 17664</strain>
    </source>
</reference>
<keyword evidence="4" id="KW-1185">Reference proteome</keyword>
<dbReference type="PANTHER" id="PTHR30137">
    <property type="entry name" value="LUCIFERASE-LIKE MONOOXYGENASE"/>
    <property type="match status" value="1"/>
</dbReference>
<comment type="caution">
    <text evidence="3">The sequence shown here is derived from an EMBL/GenBank/DDBJ whole genome shotgun (WGS) entry which is preliminary data.</text>
</comment>
<organism evidence="3 4">
    <name type="scientific">Compostibacter hankyongensis</name>
    <dbReference type="NCBI Taxonomy" id="1007089"/>
    <lineage>
        <taxon>Bacteria</taxon>
        <taxon>Pseudomonadati</taxon>
        <taxon>Bacteroidota</taxon>
        <taxon>Chitinophagia</taxon>
        <taxon>Chitinophagales</taxon>
        <taxon>Chitinophagaceae</taxon>
        <taxon>Compostibacter</taxon>
    </lineage>
</organism>
<dbReference type="Pfam" id="PF00296">
    <property type="entry name" value="Bac_luciferase"/>
    <property type="match status" value="1"/>
</dbReference>
<dbReference type="InterPro" id="IPR019949">
    <property type="entry name" value="CmoO-like"/>
</dbReference>
<dbReference type="Gene3D" id="3.20.20.30">
    <property type="entry name" value="Luciferase-like domain"/>
    <property type="match status" value="1"/>
</dbReference>
<proteinExistence type="predicted"/>
<dbReference type="PANTHER" id="PTHR30137:SF19">
    <property type="entry name" value="LUCIFERASE-LIKE MONOOXYGENASE"/>
    <property type="match status" value="1"/>
</dbReference>
<evidence type="ECO:0000313" key="4">
    <source>
        <dbReference type="Proteomes" id="UP001501207"/>
    </source>
</evidence>
<name>A0ABP8FGY4_9BACT</name>
<dbReference type="RefSeq" id="WP_344975444.1">
    <property type="nucleotide sequence ID" value="NZ_BAABFN010000001.1"/>
</dbReference>
<dbReference type="EMBL" id="BAABFN010000001">
    <property type="protein sequence ID" value="GAA4303542.1"/>
    <property type="molecule type" value="Genomic_DNA"/>
</dbReference>
<comment type="similarity">
    <text evidence="1">To bacterial alkanal monooxygenase alpha and beta chains.</text>
</comment>
<dbReference type="SUPFAM" id="SSF51679">
    <property type="entry name" value="Bacterial luciferase-like"/>
    <property type="match status" value="1"/>
</dbReference>
<dbReference type="InterPro" id="IPR036661">
    <property type="entry name" value="Luciferase-like_sf"/>
</dbReference>
<feature type="domain" description="Luciferase-like" evidence="2">
    <location>
        <begin position="6"/>
        <end position="301"/>
    </location>
</feature>
<dbReference type="NCBIfam" id="TIGR03558">
    <property type="entry name" value="oxido_grp_1"/>
    <property type="match status" value="1"/>
</dbReference>
<accession>A0ABP8FGY4</accession>
<evidence type="ECO:0000313" key="3">
    <source>
        <dbReference type="EMBL" id="GAA4303542.1"/>
    </source>
</evidence>
<dbReference type="InterPro" id="IPR011251">
    <property type="entry name" value="Luciferase-like_dom"/>
</dbReference>
<gene>
    <name evidence="3" type="ORF">GCM10023143_07100</name>
</gene>
<dbReference type="Proteomes" id="UP001501207">
    <property type="component" value="Unassembled WGS sequence"/>
</dbReference>
<evidence type="ECO:0000259" key="2">
    <source>
        <dbReference type="Pfam" id="PF00296"/>
    </source>
</evidence>
<sequence length="344" mass="38081">MKKIKLSILDQSPVRKGSTAEEALRESARLVKLADRLGYTRYWVSEHHNIPGLAGSAPEVLIPYLASQTRHIRVGSGGIMLPNHSALKVAENFRLLEALFPGRIDLGMGRAPGGDRLTALLLNPSNNFDEKAFLQQLADLSGFLYDDRAAGALHEKVKAIPRAATVPELWLLTSSGESALFAAHMGMGLSFAQFINPSGGPAALQLYRERFRPSRQFPEPVVSVGIFAGCADTEEKAAELQAVMDYRLLNIEKGNRDATPSYEEIKHIEYTEPELARIYFNRKRMVFGTPEQVKQQIQCLADSFDADEFVIATITDDFGDRLRSYELLAEAFDITPTFAPAEIP</sequence>
<dbReference type="CDD" id="cd00347">
    <property type="entry name" value="Flavin_utilizing_monoxygenases"/>
    <property type="match status" value="1"/>
</dbReference>